<proteinExistence type="predicted"/>
<reference evidence="1" key="1">
    <citation type="submission" date="2021-08" db="EMBL/GenBank/DDBJ databases">
        <title>WGS assembly of Ceratopteris richardii.</title>
        <authorList>
            <person name="Marchant D.B."/>
            <person name="Chen G."/>
            <person name="Jenkins J."/>
            <person name="Shu S."/>
            <person name="Leebens-Mack J."/>
            <person name="Grimwood J."/>
            <person name="Schmutz J."/>
            <person name="Soltis P."/>
            <person name="Soltis D."/>
            <person name="Chen Z.-H."/>
        </authorList>
    </citation>
    <scope>NUCLEOTIDE SEQUENCE</scope>
    <source>
        <strain evidence="1">Whitten #5841</strain>
        <tissue evidence="1">Leaf</tissue>
    </source>
</reference>
<evidence type="ECO:0000313" key="2">
    <source>
        <dbReference type="Proteomes" id="UP000825935"/>
    </source>
</evidence>
<evidence type="ECO:0000313" key="1">
    <source>
        <dbReference type="EMBL" id="KAH7281707.1"/>
    </source>
</evidence>
<comment type="caution">
    <text evidence="1">The sequence shown here is derived from an EMBL/GenBank/DDBJ whole genome shotgun (WGS) entry which is preliminary data.</text>
</comment>
<keyword evidence="2" id="KW-1185">Reference proteome</keyword>
<accession>A0A8T2QC43</accession>
<sequence>MCPCVMSSYPSSTWSLSAGQYAWMALLLNVKNLCNIKMVLCLKSSLKLIMVPPANKNSDKERGTLPLLIAVQKKLGLLVDVPALPSLLTFSRFSKFSATTSTAGKCGNLSHFISKGSKYWCASQRISHANIFETYCYLRLDTFFSEADRDGKPKLCEVCKSASRRHISERPFHIRADGFFEALQQWCRQIHTRTRNAGPHSGSLSEGFD</sequence>
<protein>
    <submittedName>
        <fullName evidence="1">Uncharacterized protein</fullName>
    </submittedName>
</protein>
<dbReference type="AlphaFoldDB" id="A0A8T2QC43"/>
<name>A0A8T2QC43_CERRI</name>
<organism evidence="1 2">
    <name type="scientific">Ceratopteris richardii</name>
    <name type="common">Triangle waterfern</name>
    <dbReference type="NCBI Taxonomy" id="49495"/>
    <lineage>
        <taxon>Eukaryota</taxon>
        <taxon>Viridiplantae</taxon>
        <taxon>Streptophyta</taxon>
        <taxon>Embryophyta</taxon>
        <taxon>Tracheophyta</taxon>
        <taxon>Polypodiopsida</taxon>
        <taxon>Polypodiidae</taxon>
        <taxon>Polypodiales</taxon>
        <taxon>Pteridineae</taxon>
        <taxon>Pteridaceae</taxon>
        <taxon>Parkerioideae</taxon>
        <taxon>Ceratopteris</taxon>
    </lineage>
</organism>
<dbReference type="EMBL" id="CM035441">
    <property type="protein sequence ID" value="KAH7281707.1"/>
    <property type="molecule type" value="Genomic_DNA"/>
</dbReference>
<gene>
    <name evidence="1" type="ORF">KP509_36G059700</name>
</gene>
<dbReference type="Proteomes" id="UP000825935">
    <property type="component" value="Chromosome 36"/>
</dbReference>